<evidence type="ECO:0000256" key="7">
    <source>
        <dbReference type="SAM" id="Phobius"/>
    </source>
</evidence>
<evidence type="ECO:0000259" key="8">
    <source>
        <dbReference type="Pfam" id="PF09779"/>
    </source>
</evidence>
<keyword evidence="4 7" id="KW-0472">Membrane</keyword>
<accession>A0A177CLF6</accession>
<dbReference type="EMBL" id="KV441551">
    <property type="protein sequence ID" value="OAG07690.1"/>
    <property type="molecule type" value="Genomic_DNA"/>
</dbReference>
<comment type="subcellular location">
    <subcellularLocation>
        <location evidence="1">Nucleus inner membrane</location>
        <topology evidence="1">Multi-pass membrane protein</topology>
    </subcellularLocation>
</comment>
<dbReference type="GeneID" id="28759000"/>
<feature type="transmembrane region" description="Helical" evidence="7">
    <location>
        <begin position="313"/>
        <end position="334"/>
    </location>
</feature>
<dbReference type="GO" id="GO:0071765">
    <property type="term" value="P:nuclear inner membrane organization"/>
    <property type="evidence" value="ECO:0007669"/>
    <property type="project" value="InterPro"/>
</dbReference>
<dbReference type="GO" id="GO:0044732">
    <property type="term" value="C:mitotic spindle pole body"/>
    <property type="evidence" value="ECO:0007669"/>
    <property type="project" value="TreeGrafter"/>
</dbReference>
<reference evidence="9 10" key="1">
    <citation type="submission" date="2016-05" db="EMBL/GenBank/DDBJ databases">
        <title>Comparative analysis of secretome profiles of manganese(II)-oxidizing ascomycete fungi.</title>
        <authorList>
            <consortium name="DOE Joint Genome Institute"/>
            <person name="Zeiner C.A."/>
            <person name="Purvine S.O."/>
            <person name="Zink E.M."/>
            <person name="Wu S."/>
            <person name="Pasa-Tolic L."/>
            <person name="Chaput D.L."/>
            <person name="Haridas S."/>
            <person name="Grigoriev I.V."/>
            <person name="Santelli C.M."/>
            <person name="Hansel C.M."/>
        </authorList>
    </citation>
    <scope>NUCLEOTIDE SEQUENCE [LARGE SCALE GENOMIC DNA]</scope>
    <source>
        <strain evidence="9 10">AP3s5-JAC2a</strain>
    </source>
</reference>
<keyword evidence="10" id="KW-1185">Reference proteome</keyword>
<dbReference type="GO" id="GO:0034992">
    <property type="term" value="C:microtubule organizing center attachment site"/>
    <property type="evidence" value="ECO:0007669"/>
    <property type="project" value="TreeGrafter"/>
</dbReference>
<evidence type="ECO:0000313" key="9">
    <source>
        <dbReference type="EMBL" id="OAG07690.1"/>
    </source>
</evidence>
<dbReference type="Pfam" id="PF09779">
    <property type="entry name" value="Ima1_N"/>
    <property type="match status" value="1"/>
</dbReference>
<evidence type="ECO:0000256" key="1">
    <source>
        <dbReference type="ARBA" id="ARBA00004473"/>
    </source>
</evidence>
<dbReference type="RefSeq" id="XP_018038055.1">
    <property type="nucleotide sequence ID" value="XM_018175514.1"/>
</dbReference>
<keyword evidence="5" id="KW-0539">Nucleus</keyword>
<dbReference type="AlphaFoldDB" id="A0A177CLF6"/>
<feature type="region of interest" description="Disordered" evidence="6">
    <location>
        <begin position="353"/>
        <end position="376"/>
    </location>
</feature>
<evidence type="ECO:0000256" key="6">
    <source>
        <dbReference type="SAM" id="MobiDB-lite"/>
    </source>
</evidence>
<dbReference type="Proteomes" id="UP000077069">
    <property type="component" value="Unassembled WGS sequence"/>
</dbReference>
<feature type="transmembrane region" description="Helical" evidence="7">
    <location>
        <begin position="184"/>
        <end position="205"/>
    </location>
</feature>
<dbReference type="PANTHER" id="PTHR28538:SF1">
    <property type="entry name" value="INTEGRAL INNER NUCLEAR MEMBRANE PROTEIN IMA1"/>
    <property type="match status" value="1"/>
</dbReference>
<dbReference type="InParanoid" id="A0A177CLF6"/>
<evidence type="ECO:0000256" key="5">
    <source>
        <dbReference type="ARBA" id="ARBA00023242"/>
    </source>
</evidence>
<gene>
    <name evidence="9" type="ORF">CC84DRAFT_1118213</name>
</gene>
<name>A0A177CLF6_9PLEO</name>
<evidence type="ECO:0000256" key="3">
    <source>
        <dbReference type="ARBA" id="ARBA00022989"/>
    </source>
</evidence>
<evidence type="ECO:0000256" key="4">
    <source>
        <dbReference type="ARBA" id="ARBA00023136"/>
    </source>
</evidence>
<organism evidence="9 10">
    <name type="scientific">Paraphaeosphaeria sporulosa</name>
    <dbReference type="NCBI Taxonomy" id="1460663"/>
    <lineage>
        <taxon>Eukaryota</taxon>
        <taxon>Fungi</taxon>
        <taxon>Dikarya</taxon>
        <taxon>Ascomycota</taxon>
        <taxon>Pezizomycotina</taxon>
        <taxon>Dothideomycetes</taxon>
        <taxon>Pleosporomycetidae</taxon>
        <taxon>Pleosporales</taxon>
        <taxon>Massarineae</taxon>
        <taxon>Didymosphaeriaceae</taxon>
        <taxon>Paraphaeosphaeria</taxon>
    </lineage>
</organism>
<proteinExistence type="predicted"/>
<keyword evidence="3 7" id="KW-1133">Transmembrane helix</keyword>
<sequence>MVKLLRRRLRCHGCGEASPNERSGVARAWVCPYCEAVNHVDERGQITDPPVELTAQTQPLYTQRSRSGTPDIMHPPVESPFCERCEKNQLIVNRSLAEYLPDEDDPQYAKYDKALPQYQAQLEERYPPVCENCIERVQAGIRQAGYATKAEELRRKLDQSKKYQKETPTVRQTCTLWIIWLGRWAYITSVLVIMLWHSLGAIAYFDFSERDFDWAHCLSEAAYMREAHQSCVASSPVRQVVFYALVADLLTIWWNPKLGQKMKHASGRMRGLVTTWMIRMLLLLLNAGSHFLLNDTSIRETGIISDERVGFFRYTHMTLLTLNILATLLAWNTVTIKYVSTKELLRPLDAHLPTAPRSTQTTPRPQHTAPLPNNTSFDSMAAGFASSFPSELNAYPPSPTLSATSYADTEESDFTPYSARKSSIATNASTDAMDWTPTHSRFASHTPSLLPFPSSSQHQPDSPSPSPSKPPPVNIFKPGAETNPFRRRIPAAPASWHKSTLPPHPEEQSRKRNFFAEDAERNRDLGLGLRGRGVPKAVEREASLFQAPQFKYDAGGLVGAKETGLEEGFNDLFSK</sequence>
<feature type="compositionally biased region" description="Low complexity" evidence="6">
    <location>
        <begin position="451"/>
        <end position="461"/>
    </location>
</feature>
<feature type="compositionally biased region" description="Polar residues" evidence="6">
    <location>
        <begin position="356"/>
        <end position="376"/>
    </location>
</feature>
<evidence type="ECO:0000313" key="10">
    <source>
        <dbReference type="Proteomes" id="UP000077069"/>
    </source>
</evidence>
<feature type="region of interest" description="Disordered" evidence="6">
    <location>
        <begin position="401"/>
        <end position="420"/>
    </location>
</feature>
<dbReference type="STRING" id="1460663.A0A177CLF6"/>
<feature type="transmembrane region" description="Helical" evidence="7">
    <location>
        <begin position="276"/>
        <end position="293"/>
    </location>
</feature>
<evidence type="ECO:0000256" key="2">
    <source>
        <dbReference type="ARBA" id="ARBA00022692"/>
    </source>
</evidence>
<dbReference type="InterPro" id="IPR042321">
    <property type="entry name" value="Ima1"/>
</dbReference>
<feature type="region of interest" description="Disordered" evidence="6">
    <location>
        <begin position="492"/>
        <end position="511"/>
    </location>
</feature>
<dbReference type="GO" id="GO:0034506">
    <property type="term" value="C:chromosome, centromeric core domain"/>
    <property type="evidence" value="ECO:0007669"/>
    <property type="project" value="TreeGrafter"/>
</dbReference>
<dbReference type="PANTHER" id="PTHR28538">
    <property type="entry name" value="INTEGRAL INNER NUCLEAR MEMBRANE PROTEIN IMA1"/>
    <property type="match status" value="1"/>
</dbReference>
<feature type="region of interest" description="Disordered" evidence="6">
    <location>
        <begin position="430"/>
        <end position="485"/>
    </location>
</feature>
<feature type="domain" description="Ima1 N-terminal" evidence="8">
    <location>
        <begin position="9"/>
        <end position="137"/>
    </location>
</feature>
<protein>
    <recommendedName>
        <fullName evidence="8">Ima1 N-terminal domain-containing protein</fullName>
    </recommendedName>
</protein>
<dbReference type="InterPro" id="IPR018617">
    <property type="entry name" value="Ima1_N"/>
</dbReference>
<dbReference type="OrthoDB" id="5966927at2759"/>
<feature type="compositionally biased region" description="Polar residues" evidence="6">
    <location>
        <begin position="437"/>
        <end position="447"/>
    </location>
</feature>
<dbReference type="GO" id="GO:0005637">
    <property type="term" value="C:nuclear inner membrane"/>
    <property type="evidence" value="ECO:0007669"/>
    <property type="project" value="UniProtKB-SubCell"/>
</dbReference>
<keyword evidence="2 7" id="KW-0812">Transmembrane</keyword>
<feature type="compositionally biased region" description="Pro residues" evidence="6">
    <location>
        <begin position="462"/>
        <end position="473"/>
    </location>
</feature>